<evidence type="ECO:0000313" key="4">
    <source>
        <dbReference type="EMBL" id="VDM45708.1"/>
    </source>
</evidence>
<keyword evidence="2" id="KW-0812">Transmembrane</keyword>
<gene>
    <name evidence="4" type="ORF">TCNE_LOCUS14387</name>
</gene>
<accession>A0A183V0W5</accession>
<protein>
    <submittedName>
        <fullName evidence="6">Non-structural protein NS3A</fullName>
    </submittedName>
</protein>
<evidence type="ECO:0000256" key="1">
    <source>
        <dbReference type="SAM" id="MobiDB-lite"/>
    </source>
</evidence>
<feature type="transmembrane region" description="Helical" evidence="2">
    <location>
        <begin position="117"/>
        <end position="139"/>
    </location>
</feature>
<feature type="region of interest" description="Disordered" evidence="1">
    <location>
        <begin position="178"/>
        <end position="203"/>
    </location>
</feature>
<dbReference type="EMBL" id="UYWY01022225">
    <property type="protein sequence ID" value="VDM45708.1"/>
    <property type="molecule type" value="Genomic_DNA"/>
</dbReference>
<evidence type="ECO:0000313" key="6">
    <source>
        <dbReference type="WBParaSite" id="TCNE_0001438501-mRNA-1"/>
    </source>
</evidence>
<dbReference type="AlphaFoldDB" id="A0A183V0W5"/>
<keyword evidence="2" id="KW-1133">Transmembrane helix</keyword>
<reference evidence="6" key="1">
    <citation type="submission" date="2016-06" db="UniProtKB">
        <authorList>
            <consortium name="WormBaseParasite"/>
        </authorList>
    </citation>
    <scope>IDENTIFICATION</scope>
</reference>
<proteinExistence type="predicted"/>
<sequence length="203" mass="22713">MRRLTFLIVMCLGMHAKQLQDAKVQGPKSEEDSSISCGPANTNTSILIATDFCHGIQIHYILRMTCGGKLNKKSQDARRMSPQKYSVIGRVKETIATETRHAFIAALKWANKHEIEVLLFSGVLLLTTITILLNCSIYLGKVTVHRIKDIDDSLKKLHNEIKVVTNFKRKMLAATEKAKGPRLSTTTDSTLKSENHFKSDSTN</sequence>
<dbReference type="Proteomes" id="UP000050794">
    <property type="component" value="Unassembled WGS sequence"/>
</dbReference>
<organism evidence="5 6">
    <name type="scientific">Toxocara canis</name>
    <name type="common">Canine roundworm</name>
    <dbReference type="NCBI Taxonomy" id="6265"/>
    <lineage>
        <taxon>Eukaryota</taxon>
        <taxon>Metazoa</taxon>
        <taxon>Ecdysozoa</taxon>
        <taxon>Nematoda</taxon>
        <taxon>Chromadorea</taxon>
        <taxon>Rhabditida</taxon>
        <taxon>Spirurina</taxon>
        <taxon>Ascaridomorpha</taxon>
        <taxon>Ascaridoidea</taxon>
        <taxon>Toxocaridae</taxon>
        <taxon>Toxocara</taxon>
    </lineage>
</organism>
<keyword evidence="2" id="KW-0472">Membrane</keyword>
<keyword evidence="3" id="KW-0732">Signal</keyword>
<name>A0A183V0W5_TOXCA</name>
<evidence type="ECO:0000256" key="3">
    <source>
        <dbReference type="SAM" id="SignalP"/>
    </source>
</evidence>
<feature type="compositionally biased region" description="Basic and acidic residues" evidence="1">
    <location>
        <begin position="191"/>
        <end position="203"/>
    </location>
</feature>
<evidence type="ECO:0000313" key="5">
    <source>
        <dbReference type="Proteomes" id="UP000050794"/>
    </source>
</evidence>
<dbReference type="WBParaSite" id="TCNE_0001438501-mRNA-1">
    <property type="protein sequence ID" value="TCNE_0001438501-mRNA-1"/>
    <property type="gene ID" value="TCNE_0001438501"/>
</dbReference>
<feature type="chain" id="PRO_5044553528" evidence="3">
    <location>
        <begin position="17"/>
        <end position="203"/>
    </location>
</feature>
<feature type="signal peptide" evidence="3">
    <location>
        <begin position="1"/>
        <end position="16"/>
    </location>
</feature>
<keyword evidence="5" id="KW-1185">Reference proteome</keyword>
<evidence type="ECO:0000256" key="2">
    <source>
        <dbReference type="SAM" id="Phobius"/>
    </source>
</evidence>
<reference evidence="4 5" key="2">
    <citation type="submission" date="2018-11" db="EMBL/GenBank/DDBJ databases">
        <authorList>
            <consortium name="Pathogen Informatics"/>
        </authorList>
    </citation>
    <scope>NUCLEOTIDE SEQUENCE [LARGE SCALE GENOMIC DNA]</scope>
</reference>